<dbReference type="GO" id="GO:0030154">
    <property type="term" value="P:cell differentiation"/>
    <property type="evidence" value="ECO:0000318"/>
    <property type="project" value="GO_Central"/>
</dbReference>
<reference evidence="9" key="1">
    <citation type="journal article" date="2008" name="Nat. Genet.">
        <title>The Pristionchus pacificus genome provides a unique perspective on nematode lifestyle and parasitism.</title>
        <authorList>
            <person name="Dieterich C."/>
            <person name="Clifton S.W."/>
            <person name="Schuster L.N."/>
            <person name="Chinwalla A."/>
            <person name="Delehaunty K."/>
            <person name="Dinkelacker I."/>
            <person name="Fulton L."/>
            <person name="Fulton R."/>
            <person name="Godfrey J."/>
            <person name="Minx P."/>
            <person name="Mitreva M."/>
            <person name="Roeseler W."/>
            <person name="Tian H."/>
            <person name="Witte H."/>
            <person name="Yang S.P."/>
            <person name="Wilson R.K."/>
            <person name="Sommer R.J."/>
        </authorList>
    </citation>
    <scope>NUCLEOTIDE SEQUENCE [LARGE SCALE GENOMIC DNA]</scope>
    <source>
        <strain evidence="9">PS312</strain>
    </source>
</reference>
<comment type="similarity">
    <text evidence="2">Belongs to the dwarfin/SMAD family.</text>
</comment>
<dbReference type="InterPro" id="IPR008984">
    <property type="entry name" value="SMAD_FHA_dom_sf"/>
</dbReference>
<protein>
    <submittedName>
        <fullName evidence="8">Mothers against decapentaplegic homolog</fullName>
    </submittedName>
</protein>
<evidence type="ECO:0000256" key="2">
    <source>
        <dbReference type="ARBA" id="ARBA00005545"/>
    </source>
</evidence>
<evidence type="ECO:0000256" key="5">
    <source>
        <dbReference type="ARBA" id="ARBA00023015"/>
    </source>
</evidence>
<evidence type="ECO:0000256" key="4">
    <source>
        <dbReference type="ARBA" id="ARBA00022833"/>
    </source>
</evidence>
<dbReference type="GO" id="GO:0009791">
    <property type="term" value="P:post-embryonic development"/>
    <property type="evidence" value="ECO:0007669"/>
    <property type="project" value="UniProtKB-ARBA"/>
</dbReference>
<reference evidence="8" key="2">
    <citation type="submission" date="2022-06" db="UniProtKB">
        <authorList>
            <consortium name="EnsemblMetazoa"/>
        </authorList>
    </citation>
    <scope>IDENTIFICATION</scope>
    <source>
        <strain evidence="8">PS312</strain>
    </source>
</reference>
<dbReference type="GO" id="GO:0071144">
    <property type="term" value="C:heteromeric SMAD protein complex"/>
    <property type="evidence" value="ECO:0000318"/>
    <property type="project" value="GO_Central"/>
</dbReference>
<proteinExistence type="inferred from homology"/>
<keyword evidence="9" id="KW-1185">Reference proteome</keyword>
<dbReference type="SMART" id="SM00524">
    <property type="entry name" value="DWB"/>
    <property type="match status" value="1"/>
</dbReference>
<dbReference type="GO" id="GO:0051239">
    <property type="term" value="P:regulation of multicellular organismal process"/>
    <property type="evidence" value="ECO:0007669"/>
    <property type="project" value="UniProtKB-ARBA"/>
</dbReference>
<dbReference type="Gene3D" id="3.90.520.10">
    <property type="entry name" value="SMAD MH1 domain"/>
    <property type="match status" value="1"/>
</dbReference>
<dbReference type="GO" id="GO:0006357">
    <property type="term" value="P:regulation of transcription by RNA polymerase II"/>
    <property type="evidence" value="ECO:0000318"/>
    <property type="project" value="GO_Central"/>
</dbReference>
<dbReference type="InterPro" id="IPR036578">
    <property type="entry name" value="SMAD_MH1_sf"/>
</dbReference>
<dbReference type="GO" id="GO:0000978">
    <property type="term" value="F:RNA polymerase II cis-regulatory region sequence-specific DNA binding"/>
    <property type="evidence" value="ECO:0000318"/>
    <property type="project" value="GO_Central"/>
</dbReference>
<keyword evidence="4" id="KW-0862">Zinc</keyword>
<keyword evidence="6" id="KW-0804">Transcription</keyword>
<dbReference type="InterPro" id="IPR017855">
    <property type="entry name" value="SMAD-like_dom_sf"/>
</dbReference>
<dbReference type="GO" id="GO:0009653">
    <property type="term" value="P:anatomical structure morphogenesis"/>
    <property type="evidence" value="ECO:0000318"/>
    <property type="project" value="GO_Central"/>
</dbReference>
<sequence>MERNSVVRQVGQIRITFDRSANEGTNGVNDGTDENGGDDKCIIIKNPSTVDRQSAEGYIHVLSVRVFAHNHHLIRGPHQLKSSENCPNGFGGIDNEYCINPFHYEMKDYEGTGFVLERNHFDNTAGKYDEQMSPNYELTRQHSIVVKKDENLIDHECQMIEADGTVGTNTDELERVSGSLDAILEDNSEQQGQKSDVVTVRLESPNQPWMEVTYGRKTKMFGFNVHEREFVVETGKKEAHTPHRLVIPVGTSEARQKIGAGIKFYHSDGKVFIEKRSENPIYVKSYLANLINEKARDTVVEVKSQMTFKVWDDAKFAELFSKSCDRFVNVNRLLNWGTILIGLTEEFGYSKEDGASDAKHHTATGHWLHVTLLHVFPIVFNTGKLLCEETNN</sequence>
<dbReference type="InterPro" id="IPR001132">
    <property type="entry name" value="SMAD_dom_Dwarfin-type"/>
</dbReference>
<evidence type="ECO:0000256" key="6">
    <source>
        <dbReference type="ARBA" id="ARBA00023163"/>
    </source>
</evidence>
<keyword evidence="7" id="KW-0539">Nucleus</keyword>
<evidence type="ECO:0000256" key="1">
    <source>
        <dbReference type="ARBA" id="ARBA00004123"/>
    </source>
</evidence>
<dbReference type="Gene3D" id="2.60.200.10">
    <property type="match status" value="1"/>
</dbReference>
<dbReference type="GO" id="GO:0046872">
    <property type="term" value="F:metal ion binding"/>
    <property type="evidence" value="ECO:0007669"/>
    <property type="project" value="UniProtKB-KW"/>
</dbReference>
<dbReference type="SUPFAM" id="SSF49879">
    <property type="entry name" value="SMAD/FHA domain"/>
    <property type="match status" value="1"/>
</dbReference>
<dbReference type="GO" id="GO:0070411">
    <property type="term" value="F:I-SMAD binding"/>
    <property type="evidence" value="ECO:0000318"/>
    <property type="project" value="GO_Central"/>
</dbReference>
<dbReference type="InterPro" id="IPR013790">
    <property type="entry name" value="Dwarfin"/>
</dbReference>
<dbReference type="Pfam" id="PF03166">
    <property type="entry name" value="MH2"/>
    <property type="match status" value="1"/>
</dbReference>
<dbReference type="GO" id="GO:0060395">
    <property type="term" value="P:SMAD protein signal transduction"/>
    <property type="evidence" value="ECO:0000318"/>
    <property type="project" value="GO_Central"/>
</dbReference>
<dbReference type="Proteomes" id="UP000005239">
    <property type="component" value="Unassembled WGS sequence"/>
</dbReference>
<dbReference type="GO" id="GO:0050793">
    <property type="term" value="P:regulation of developmental process"/>
    <property type="evidence" value="ECO:0007669"/>
    <property type="project" value="UniProtKB-ARBA"/>
</dbReference>
<dbReference type="InterPro" id="IPR003619">
    <property type="entry name" value="MAD_homology1_Dwarfin-type"/>
</dbReference>
<evidence type="ECO:0000256" key="3">
    <source>
        <dbReference type="ARBA" id="ARBA00022723"/>
    </source>
</evidence>
<gene>
    <name evidence="8" type="primary">WBGene00116315</name>
</gene>
<organism evidence="8 9">
    <name type="scientific">Pristionchus pacificus</name>
    <name type="common">Parasitic nematode worm</name>
    <dbReference type="NCBI Taxonomy" id="54126"/>
    <lineage>
        <taxon>Eukaryota</taxon>
        <taxon>Metazoa</taxon>
        <taxon>Ecdysozoa</taxon>
        <taxon>Nematoda</taxon>
        <taxon>Chromadorea</taxon>
        <taxon>Rhabditida</taxon>
        <taxon>Rhabditina</taxon>
        <taxon>Diplogasteromorpha</taxon>
        <taxon>Diplogasteroidea</taxon>
        <taxon>Neodiplogasteridae</taxon>
        <taxon>Pristionchus</taxon>
    </lineage>
</organism>
<accession>A0A2A6BGS9</accession>
<keyword evidence="5" id="KW-0805">Transcription regulation</keyword>
<dbReference type="SUPFAM" id="SSF56366">
    <property type="entry name" value="SMAD MH1 domain"/>
    <property type="match status" value="1"/>
</dbReference>
<dbReference type="PANTHER" id="PTHR13703">
    <property type="entry name" value="SMAD"/>
    <property type="match status" value="1"/>
</dbReference>
<dbReference type="GO" id="GO:0000981">
    <property type="term" value="F:DNA-binding transcription factor activity, RNA polymerase II-specific"/>
    <property type="evidence" value="ECO:0000318"/>
    <property type="project" value="GO_Central"/>
</dbReference>
<comment type="subcellular location">
    <subcellularLocation>
        <location evidence="1">Nucleus</location>
    </subcellularLocation>
</comment>
<dbReference type="EnsemblMetazoa" id="PPA26761.1">
    <property type="protein sequence ID" value="PPA26761.1"/>
    <property type="gene ID" value="WBGene00116315"/>
</dbReference>
<evidence type="ECO:0000313" key="8">
    <source>
        <dbReference type="EnsemblMetazoa" id="PPA26761.1"/>
    </source>
</evidence>
<evidence type="ECO:0000256" key="7">
    <source>
        <dbReference type="ARBA" id="ARBA00023242"/>
    </source>
</evidence>
<accession>A0A8R1UG31</accession>
<name>A0A2A6BGS9_PRIPA</name>
<keyword evidence="3" id="KW-0479">Metal-binding</keyword>
<dbReference type="PROSITE" id="PS51076">
    <property type="entry name" value="MH2"/>
    <property type="match status" value="1"/>
</dbReference>
<dbReference type="GO" id="GO:0030509">
    <property type="term" value="P:BMP signaling pathway"/>
    <property type="evidence" value="ECO:0000318"/>
    <property type="project" value="GO_Central"/>
</dbReference>
<evidence type="ECO:0000313" key="9">
    <source>
        <dbReference type="Proteomes" id="UP000005239"/>
    </source>
</evidence>
<dbReference type="PANTHER" id="PTHR13703:SF62">
    <property type="entry name" value="SMAD PROTEIN DAF-3"/>
    <property type="match status" value="1"/>
</dbReference>
<dbReference type="Pfam" id="PF03165">
    <property type="entry name" value="MH1"/>
    <property type="match status" value="1"/>
</dbReference>
<dbReference type="AlphaFoldDB" id="A0A2A6BGS9"/>